<keyword evidence="2 6" id="KW-0812">Transmembrane</keyword>
<dbReference type="Proteomes" id="UP000078240">
    <property type="component" value="Unassembled WGS sequence"/>
</dbReference>
<dbReference type="InterPro" id="IPR051694">
    <property type="entry name" value="Immunoregulatory_rcpt-like"/>
</dbReference>
<evidence type="ECO:0000256" key="2">
    <source>
        <dbReference type="ARBA" id="ARBA00022692"/>
    </source>
</evidence>
<feature type="compositionally biased region" description="Low complexity" evidence="5">
    <location>
        <begin position="120"/>
        <end position="154"/>
    </location>
</feature>
<evidence type="ECO:0000256" key="6">
    <source>
        <dbReference type="SAM" id="Phobius"/>
    </source>
</evidence>
<evidence type="ECO:0000256" key="1">
    <source>
        <dbReference type="ARBA" id="ARBA00004167"/>
    </source>
</evidence>
<comment type="caution">
    <text evidence="8">The sequence shown here is derived from an EMBL/GenBank/DDBJ whole genome shotgun (WGS) entry which is preliminary data.</text>
</comment>
<sequence>MKRCVIAVAAAALCPVVGASMGFRNSKYDLKEGQPFTLQYDGCDQDPCAIYLERMISTTGHETLQTITEGALDYSPGFYYKSSVDSDKSIPPSASIYTGTIPPPSSTETTTIAPETTSLAETATPTAPSTSSAQPQPPVTSTSATATATEAVTPDKQVSRRLSSGSKAGIAIGCLAAFLLAPAGFFLWWRRRRRLRHRESNCDPDHLQPLDRSAASPAENKELDSQPIVELGSQTYYELPSEGWEQKGSCSKIEAPELYHDEKPTGHGSFQWTLHEMGADERGLGALTATGTPELPPSDGALKRFPVSCSVFGTMNYHSLVLLSALTPAAIAAKFLNSKWDVTEGQWFTLRFDGCDVSDSLCLLALWRSPHTTEDFIQAVNRTEQNTSIEVQLVGVPTGTYFFGLEQLKSLVRSPTFLYVSSNDPAGPIPLLANTRLPLTETTSTRTSTGTLSSSDTPTINESTLTASLTTPAPSTAQAPSSTAAAAITATPTEAITTPDGQGSPQLSSGAKAGIAVGCVAAVVIALALAILFWRRRRRRTQALKVQGAYQSGYSQPTLSCAQGPVHVEDGPGGKAQELSGRSPPMSTPLHYRYGSQGPSTDRSDPHTPTQHLSYLSYLSAQSRSEVYEMSVPENQTRNSTIAAALTQSTATDTTTTAPTSQPPAGGADKTSTGTTTPGLLDLALGPAKRISSIEMPWFKYEQQPSAASDDRGGRQQSVSSPELSPPPSVEPPRQQPSPSGSRLSAAQQHLESQYEQLEARRRRILDLESIERQQAELRERMDVLRREEEGG</sequence>
<feature type="region of interest" description="Disordered" evidence="5">
    <location>
        <begin position="703"/>
        <end position="756"/>
    </location>
</feature>
<dbReference type="GO" id="GO:0016020">
    <property type="term" value="C:membrane"/>
    <property type="evidence" value="ECO:0007669"/>
    <property type="project" value="UniProtKB-SubCell"/>
</dbReference>
<feature type="region of interest" description="Disordered" evidence="5">
    <location>
        <begin position="561"/>
        <end position="611"/>
    </location>
</feature>
<name>A0A179H0N6_PURLI</name>
<evidence type="ECO:0000313" key="10">
    <source>
        <dbReference type="Proteomes" id="UP000078240"/>
    </source>
</evidence>
<feature type="region of interest" description="Disordered" evidence="5">
    <location>
        <begin position="432"/>
        <end position="462"/>
    </location>
</feature>
<feature type="transmembrane region" description="Helical" evidence="6">
    <location>
        <begin position="168"/>
        <end position="189"/>
    </location>
</feature>
<feature type="chain" id="PRO_5010455971" evidence="7">
    <location>
        <begin position="20"/>
        <end position="792"/>
    </location>
</feature>
<evidence type="ECO:0000256" key="7">
    <source>
        <dbReference type="SAM" id="SignalP"/>
    </source>
</evidence>
<feature type="compositionally biased region" description="Pro residues" evidence="5">
    <location>
        <begin position="724"/>
        <end position="736"/>
    </location>
</feature>
<keyword evidence="3 6" id="KW-1133">Transmembrane helix</keyword>
<organism evidence="8 10">
    <name type="scientific">Purpureocillium lilacinum</name>
    <name type="common">Paecilomyces lilacinus</name>
    <dbReference type="NCBI Taxonomy" id="33203"/>
    <lineage>
        <taxon>Eukaryota</taxon>
        <taxon>Fungi</taxon>
        <taxon>Dikarya</taxon>
        <taxon>Ascomycota</taxon>
        <taxon>Pezizomycotina</taxon>
        <taxon>Sordariomycetes</taxon>
        <taxon>Hypocreomycetidae</taxon>
        <taxon>Hypocreales</taxon>
        <taxon>Ophiocordycipitaceae</taxon>
        <taxon>Purpureocillium</taxon>
    </lineage>
</organism>
<evidence type="ECO:0000313" key="8">
    <source>
        <dbReference type="EMBL" id="OAQ83806.1"/>
    </source>
</evidence>
<feature type="signal peptide" evidence="7">
    <location>
        <begin position="1"/>
        <end position="19"/>
    </location>
</feature>
<comment type="subcellular location">
    <subcellularLocation>
        <location evidence="1">Membrane</location>
        <topology evidence="1">Single-pass membrane protein</topology>
    </subcellularLocation>
</comment>
<dbReference type="EMBL" id="LSBH01000002">
    <property type="protein sequence ID" value="OAQ83806.1"/>
    <property type="molecule type" value="Genomic_DNA"/>
</dbReference>
<accession>A0A179H0N6</accession>
<gene>
    <name evidence="8" type="ORF">VFPBJ_02573</name>
    <name evidence="9" type="ORF">VFPFJ_04745</name>
</gene>
<dbReference type="EMBL" id="LSBI01000004">
    <property type="protein sequence ID" value="OAQ90586.1"/>
    <property type="molecule type" value="Genomic_DNA"/>
</dbReference>
<feature type="compositionally biased region" description="Basic and acidic residues" evidence="5">
    <location>
        <begin position="200"/>
        <end position="209"/>
    </location>
</feature>
<dbReference type="PANTHER" id="PTHR15549">
    <property type="entry name" value="PAIRED IMMUNOGLOBULIN-LIKE TYPE 2 RECEPTOR"/>
    <property type="match status" value="1"/>
</dbReference>
<evidence type="ECO:0000313" key="9">
    <source>
        <dbReference type="EMBL" id="OAQ90586.1"/>
    </source>
</evidence>
<evidence type="ECO:0000256" key="3">
    <source>
        <dbReference type="ARBA" id="ARBA00022989"/>
    </source>
</evidence>
<feature type="region of interest" description="Disordered" evidence="5">
    <location>
        <begin position="200"/>
        <end position="222"/>
    </location>
</feature>
<evidence type="ECO:0000256" key="4">
    <source>
        <dbReference type="ARBA" id="ARBA00023136"/>
    </source>
</evidence>
<protein>
    <submittedName>
        <fullName evidence="8">Uncharacterized protein</fullName>
    </submittedName>
</protein>
<evidence type="ECO:0000256" key="5">
    <source>
        <dbReference type="SAM" id="MobiDB-lite"/>
    </source>
</evidence>
<feature type="compositionally biased region" description="Polar residues" evidence="5">
    <location>
        <begin position="597"/>
        <end position="611"/>
    </location>
</feature>
<feature type="region of interest" description="Disordered" evidence="5">
    <location>
        <begin position="467"/>
        <end position="486"/>
    </location>
</feature>
<feature type="compositionally biased region" description="Low complexity" evidence="5">
    <location>
        <begin position="435"/>
        <end position="462"/>
    </location>
</feature>
<feature type="region of interest" description="Disordered" evidence="5">
    <location>
        <begin position="648"/>
        <end position="682"/>
    </location>
</feature>
<keyword evidence="4 6" id="KW-0472">Membrane</keyword>
<feature type="region of interest" description="Disordered" evidence="5">
    <location>
        <begin position="120"/>
        <end position="161"/>
    </location>
</feature>
<keyword evidence="7" id="KW-0732">Signal</keyword>
<feature type="transmembrane region" description="Helical" evidence="6">
    <location>
        <begin position="513"/>
        <end position="534"/>
    </location>
</feature>
<feature type="compositionally biased region" description="Polar residues" evidence="5">
    <location>
        <begin position="746"/>
        <end position="756"/>
    </location>
</feature>
<dbReference type="AlphaFoldDB" id="A0A179H0N6"/>
<dbReference type="Proteomes" id="UP000078340">
    <property type="component" value="Unassembled WGS sequence"/>
</dbReference>
<proteinExistence type="predicted"/>
<feature type="compositionally biased region" description="Low complexity" evidence="5">
    <location>
        <begin position="648"/>
        <end position="668"/>
    </location>
</feature>
<dbReference type="GO" id="GO:0071944">
    <property type="term" value="C:cell periphery"/>
    <property type="evidence" value="ECO:0007669"/>
    <property type="project" value="UniProtKB-ARBA"/>
</dbReference>
<reference evidence="8 10" key="1">
    <citation type="submission" date="2016-01" db="EMBL/GenBank/DDBJ databases">
        <title>Biosynthesis of antibiotic leucinostatins and their inhibition on Phytophthora in bio-control Purpureocillium lilacinum.</title>
        <authorList>
            <person name="Wang G."/>
            <person name="Liu Z."/>
            <person name="Lin R."/>
            <person name="Li E."/>
            <person name="Mao Z."/>
            <person name="Ling J."/>
            <person name="Yin W."/>
            <person name="Xie B."/>
        </authorList>
    </citation>
    <scope>NUCLEOTIDE SEQUENCE [LARGE SCALE GENOMIC DNA]</scope>
    <source>
        <strain evidence="8">PLBJ-1</strain>
        <strain evidence="9">PLFJ-1</strain>
    </source>
</reference>